<dbReference type="Pfam" id="PF08379">
    <property type="entry name" value="Bact_transglu_N"/>
    <property type="match status" value="1"/>
</dbReference>
<dbReference type="EMBL" id="JBFNQN010000001">
    <property type="protein sequence ID" value="MEW9263202.1"/>
    <property type="molecule type" value="Genomic_DNA"/>
</dbReference>
<keyword evidence="3" id="KW-1185">Reference proteome</keyword>
<proteinExistence type="predicted"/>
<dbReference type="Gene3D" id="3.10.620.30">
    <property type="match status" value="1"/>
</dbReference>
<gene>
    <name evidence="2" type="ORF">AB1207_00425</name>
</gene>
<accession>A0ABV3P1Q1</accession>
<feature type="domain" description="Transglutaminase-like" evidence="1">
    <location>
        <begin position="169"/>
        <end position="236"/>
    </location>
</feature>
<reference evidence="2 3" key="1">
    <citation type="submission" date="2024-07" db="EMBL/GenBank/DDBJ databases">
        <authorList>
            <person name="Thanompreechachai J."/>
            <person name="Duangmal K."/>
        </authorList>
    </citation>
    <scope>NUCLEOTIDE SEQUENCE [LARGE SCALE GENOMIC DNA]</scope>
    <source>
        <strain evidence="2 3">KCTC 19886</strain>
    </source>
</reference>
<dbReference type="InterPro" id="IPR013589">
    <property type="entry name" value="Bac_transglu_N"/>
</dbReference>
<dbReference type="PANTHER" id="PTHR33490">
    <property type="entry name" value="BLR5614 PROTEIN-RELATED"/>
    <property type="match status" value="1"/>
</dbReference>
<dbReference type="SMART" id="SM00460">
    <property type="entry name" value="TGc"/>
    <property type="match status" value="1"/>
</dbReference>
<dbReference type="InterPro" id="IPR002931">
    <property type="entry name" value="Transglutaminase-like"/>
</dbReference>
<protein>
    <submittedName>
        <fullName evidence="2">Transglutaminase family protein</fullName>
    </submittedName>
</protein>
<dbReference type="SUPFAM" id="SSF54001">
    <property type="entry name" value="Cysteine proteinases"/>
    <property type="match status" value="1"/>
</dbReference>
<organism evidence="2 3">
    <name type="scientific">Kineococcus endophyticus</name>
    <dbReference type="NCBI Taxonomy" id="1181883"/>
    <lineage>
        <taxon>Bacteria</taxon>
        <taxon>Bacillati</taxon>
        <taxon>Actinomycetota</taxon>
        <taxon>Actinomycetes</taxon>
        <taxon>Kineosporiales</taxon>
        <taxon>Kineosporiaceae</taxon>
        <taxon>Kineococcus</taxon>
    </lineage>
</organism>
<evidence type="ECO:0000313" key="2">
    <source>
        <dbReference type="EMBL" id="MEW9263202.1"/>
    </source>
</evidence>
<dbReference type="InterPro" id="IPR038765">
    <property type="entry name" value="Papain-like_cys_pep_sf"/>
</dbReference>
<name>A0ABV3P1Q1_9ACTN</name>
<comment type="caution">
    <text evidence="2">The sequence shown here is derived from an EMBL/GenBank/DDBJ whole genome shotgun (WGS) entry which is preliminary data.</text>
</comment>
<evidence type="ECO:0000259" key="1">
    <source>
        <dbReference type="SMART" id="SM00460"/>
    </source>
</evidence>
<sequence>MRLRIVHTTTHTYQGEVIASFNEARMTPLTLPDQTALDTRVEVSPAASVSRYWDYWGTHVTAFDLHARHDRLVTTATSLVETDRRTGHDPRRSATWEDLATDDVRDALAEYVTPTPRTTAPEDGFADTVRDLVAGADPREAAHRICSWVHDEVKYVTGATGVHATAQESWVQRSGVCQDLAHLVLAGFRTVGIPGRYVSGYLHPRREPEIGVEVAGESHAWIEFYDGAWTAWDPTNDIPVGDRHVVVARARDYSDVSPLQGVYSGPKSTVAAQVLVTRVA</sequence>
<evidence type="ECO:0000313" key="3">
    <source>
        <dbReference type="Proteomes" id="UP001555826"/>
    </source>
</evidence>
<dbReference type="Proteomes" id="UP001555826">
    <property type="component" value="Unassembled WGS sequence"/>
</dbReference>
<dbReference type="RefSeq" id="WP_367635800.1">
    <property type="nucleotide sequence ID" value="NZ_JBFNQN010000001.1"/>
</dbReference>
<dbReference type="PANTHER" id="PTHR33490:SF6">
    <property type="entry name" value="SLL1049 PROTEIN"/>
    <property type="match status" value="1"/>
</dbReference>
<dbReference type="Pfam" id="PF01841">
    <property type="entry name" value="Transglut_core"/>
    <property type="match status" value="1"/>
</dbReference>